<dbReference type="Proteomes" id="UP000323425">
    <property type="component" value="Unassembled WGS sequence"/>
</dbReference>
<accession>A0A5M9J3E0</accession>
<gene>
    <name evidence="1" type="ORF">FX985_03420</name>
</gene>
<dbReference type="EMBL" id="VTFH01000001">
    <property type="protein sequence ID" value="KAA8563351.1"/>
    <property type="molecule type" value="Genomic_DNA"/>
</dbReference>
<reference evidence="1 2" key="1">
    <citation type="journal article" date="2018" name="Plant Biotechnol. Rep.">
        <title>Diversity and antifungal activity of endophytic bacteria associated with Panax ginseng seedlings.</title>
        <authorList>
            <person name="Park J.M."/>
            <person name="Hong C.E."/>
            <person name="Jo S.H."/>
        </authorList>
    </citation>
    <scope>NUCLEOTIDE SEQUENCE [LARGE SCALE GENOMIC DNA]</scope>
    <source>
        <strain evidence="1 2">PgKB38</strain>
    </source>
</reference>
<evidence type="ECO:0000313" key="1">
    <source>
        <dbReference type="EMBL" id="KAA8563351.1"/>
    </source>
</evidence>
<proteinExistence type="predicted"/>
<dbReference type="RefSeq" id="WP_150294977.1">
    <property type="nucleotide sequence ID" value="NZ_VTFH01000001.1"/>
</dbReference>
<dbReference type="AlphaFoldDB" id="A0A5M9J3E0"/>
<sequence length="661" mass="70950">MTVKSAKQVIVSGWETPNLEAPNFPQALEDGKGLVWRPFLDRDGGLVLECPIWRFPDDGDEMQVEFSPAGVSSWTPLDPIFFPTEPSGPHVEVTVSINLLGHGEFDLRFKVRPGSGGDYSDFSKAQRVKIDLYGPYKSPGKSEAPARGVYPASLPQGADITQETLDLNPSGFELGIPAYGDWEAGDTVSDVWFTSELPPDDSPSLGSFPMPSGGTDFNLPITFFDTAVDGIFFWFYRLRDAAGNYSEISKVPTGRRLRRSANLILAPLKVVSPADSTLVDIDAWTAGVQLAIPLYTWDPTDQYILVWGSQETTPAPLNGVFDFVFTAPPQLIIDEYGSQEGPIETALSYIILRTGSKNRPDDETLVDVDLSKAGPVTPLPGDPSPDLDQVTIQGPASFPARENYLNSADIDHVDAILAVFDLWSVTPAPVEGDVITLYWGSRLNIAGTHTIALGEGAGTPITIVVDKAAIAAAGNGPAIDVFYGVRNPASTNSNFSESTPVEVDGAITHTMDAAEFLNTLPWSGDTRGRITCASLRPTGTPGRDQYIEVKIPPNAEFFADKVVVTIEYVASTGLAGDQPIEPTRGTSSVTLDPTTAANGFIFHLQPFDPHLKVVGAAPPYNSVWLQYSLDVSGTPARSVPAVIPARMVTANNYCDGSDAAP</sequence>
<comment type="caution">
    <text evidence="1">The sequence shown here is derived from an EMBL/GenBank/DDBJ whole genome shotgun (WGS) entry which is preliminary data.</text>
</comment>
<evidence type="ECO:0000313" key="2">
    <source>
        <dbReference type="Proteomes" id="UP000323425"/>
    </source>
</evidence>
<name>A0A5M9J3E0_9PSED</name>
<organism evidence="1 2">
    <name type="scientific">Pseudomonas extremaustralis</name>
    <dbReference type="NCBI Taxonomy" id="359110"/>
    <lineage>
        <taxon>Bacteria</taxon>
        <taxon>Pseudomonadati</taxon>
        <taxon>Pseudomonadota</taxon>
        <taxon>Gammaproteobacteria</taxon>
        <taxon>Pseudomonadales</taxon>
        <taxon>Pseudomonadaceae</taxon>
        <taxon>Pseudomonas</taxon>
    </lineage>
</organism>
<protein>
    <submittedName>
        <fullName evidence="1">Uncharacterized protein</fullName>
    </submittedName>
</protein>